<comment type="caution">
    <text evidence="1">The sequence shown here is derived from an EMBL/GenBank/DDBJ whole genome shotgun (WGS) entry which is preliminary data.</text>
</comment>
<evidence type="ECO:0000313" key="1">
    <source>
        <dbReference type="EMBL" id="RNI17969.1"/>
    </source>
</evidence>
<name>A0A3M9LXC9_9MICO</name>
<proteinExistence type="predicted"/>
<dbReference type="RefSeq" id="WP_123273032.1">
    <property type="nucleotide sequence ID" value="NZ_RJJQ01000026.1"/>
</dbReference>
<reference evidence="1 2" key="1">
    <citation type="submission" date="2018-11" db="EMBL/GenBank/DDBJ databases">
        <title>Draft genome of Simplicispira Flexivirga sp. BO-16.</title>
        <authorList>
            <person name="Im W.T."/>
        </authorList>
    </citation>
    <scope>NUCLEOTIDE SEQUENCE [LARGE SCALE GENOMIC DNA]</scope>
    <source>
        <strain evidence="1 2">BO-16</strain>
    </source>
</reference>
<gene>
    <name evidence="1" type="ORF">EFY87_18890</name>
</gene>
<accession>A0A3M9LXC9</accession>
<organism evidence="1 2">
    <name type="scientific">Flexivirga caeni</name>
    <dbReference type="NCBI Taxonomy" id="2294115"/>
    <lineage>
        <taxon>Bacteria</taxon>
        <taxon>Bacillati</taxon>
        <taxon>Actinomycetota</taxon>
        <taxon>Actinomycetes</taxon>
        <taxon>Micrococcales</taxon>
        <taxon>Dermacoccaceae</taxon>
        <taxon>Flexivirga</taxon>
    </lineage>
</organism>
<dbReference type="Proteomes" id="UP000271678">
    <property type="component" value="Unassembled WGS sequence"/>
</dbReference>
<keyword evidence="2" id="KW-1185">Reference proteome</keyword>
<evidence type="ECO:0000313" key="2">
    <source>
        <dbReference type="Proteomes" id="UP000271678"/>
    </source>
</evidence>
<dbReference type="AlphaFoldDB" id="A0A3M9LXC9"/>
<protein>
    <submittedName>
        <fullName evidence="1">Uncharacterized protein</fullName>
    </submittedName>
</protein>
<dbReference type="EMBL" id="RJJQ01000026">
    <property type="protein sequence ID" value="RNI17969.1"/>
    <property type="molecule type" value="Genomic_DNA"/>
</dbReference>
<sequence length="174" mass="18705">MADLKRAGNRGLYADRATWINEGRAWVCPATGYPQSWTVFIPRSRNESVTVQVSSLAEAAQVADQRGVELTISARTYPYLVQQGFAPPERQDTLPFADARATDLRELDQQMALHQRAAGLLGLPAPVAAGTAGECGFVVRVITADTVALDSAWIVGRINLDLDATNTVIHVSAG</sequence>